<accession>A0AAD4KNP9</accession>
<dbReference type="Proteomes" id="UP001201262">
    <property type="component" value="Unassembled WGS sequence"/>
</dbReference>
<dbReference type="Gene3D" id="3.20.20.100">
    <property type="entry name" value="NADP-dependent oxidoreductase domain"/>
    <property type="match status" value="1"/>
</dbReference>
<evidence type="ECO:0000313" key="4">
    <source>
        <dbReference type="EMBL" id="KAH8697072.1"/>
    </source>
</evidence>
<proteinExistence type="inferred from homology"/>
<dbReference type="InterPro" id="IPR023210">
    <property type="entry name" value="NADP_OxRdtase_dom"/>
</dbReference>
<dbReference type="InterPro" id="IPR036812">
    <property type="entry name" value="NAD(P)_OxRdtase_dom_sf"/>
</dbReference>
<dbReference type="GeneID" id="70248517"/>
<comment type="caution">
    <text evidence="4">The sequence shown here is derived from an EMBL/GenBank/DDBJ whole genome shotgun (WGS) entry which is preliminary data.</text>
</comment>
<dbReference type="AlphaFoldDB" id="A0AAD4KNP9"/>
<dbReference type="InterPro" id="IPR020471">
    <property type="entry name" value="AKR"/>
</dbReference>
<evidence type="ECO:0000256" key="2">
    <source>
        <dbReference type="ARBA" id="ARBA00038157"/>
    </source>
</evidence>
<dbReference type="RefSeq" id="XP_046071773.1">
    <property type="nucleotide sequence ID" value="XM_046218230.1"/>
</dbReference>
<sequence>MANPKTAIPVVFGAMTIGQPDKAHVRIDTVEGTNAILDVFQKHGHTEIDTARNYGAGSTEEYLAAAKWQDRGLVMETKLYPTKGRNMEWLTPEIWSHEPQDVRAGLMASLKALKADKIDMFYLHAPDRNTPIEDTLCEVDKLYREGYFRRFGLSNFQSWEVAKLCEICEKNGYIKPSAYQALYNAFQRSIEAELVPCLRHYGIGVYAFQPLAAGFLTSRYQRNQRVEEYEVGSRFDPRNNNNMFYHDRYLNDRYFDALDLLRPVAKKHGLTEAECGLRWIVHHSSLKKELKDAIIIGASSPAQLEQNLVDLEKGPLPDEVVQALDAGWKGISGTYRYWH</sequence>
<reference evidence="4" key="1">
    <citation type="submission" date="2021-12" db="EMBL/GenBank/DDBJ databases">
        <title>Convergent genome expansion in fungi linked to evolution of root-endophyte symbiosis.</title>
        <authorList>
            <consortium name="DOE Joint Genome Institute"/>
            <person name="Ke Y.-H."/>
            <person name="Bonito G."/>
            <person name="Liao H.-L."/>
            <person name="Looney B."/>
            <person name="Rojas-Flechas A."/>
            <person name="Nash J."/>
            <person name="Hameed K."/>
            <person name="Schadt C."/>
            <person name="Martin F."/>
            <person name="Crous P.W."/>
            <person name="Miettinen O."/>
            <person name="Magnuson J.K."/>
            <person name="Labbe J."/>
            <person name="Jacobson D."/>
            <person name="Doktycz M.J."/>
            <person name="Veneault-Fourrey C."/>
            <person name="Kuo A."/>
            <person name="Mondo S."/>
            <person name="Calhoun S."/>
            <person name="Riley R."/>
            <person name="Ohm R."/>
            <person name="LaButti K."/>
            <person name="Andreopoulos B."/>
            <person name="Pangilinan J."/>
            <person name="Nolan M."/>
            <person name="Tritt A."/>
            <person name="Clum A."/>
            <person name="Lipzen A."/>
            <person name="Daum C."/>
            <person name="Barry K."/>
            <person name="Grigoriev I.V."/>
            <person name="Vilgalys R."/>
        </authorList>
    </citation>
    <scope>NUCLEOTIDE SEQUENCE</scope>
    <source>
        <strain evidence="4">PMI_201</strain>
    </source>
</reference>
<keyword evidence="1" id="KW-0560">Oxidoreductase</keyword>
<dbReference type="PANTHER" id="PTHR43364">
    <property type="entry name" value="NADH-SPECIFIC METHYLGLYOXAL REDUCTASE-RELATED"/>
    <property type="match status" value="1"/>
</dbReference>
<dbReference type="GO" id="GO:0016491">
    <property type="term" value="F:oxidoreductase activity"/>
    <property type="evidence" value="ECO:0007669"/>
    <property type="project" value="UniProtKB-KW"/>
</dbReference>
<dbReference type="PANTHER" id="PTHR43364:SF4">
    <property type="entry name" value="NAD(P)-LINKED OXIDOREDUCTASE SUPERFAMILY PROTEIN"/>
    <property type="match status" value="1"/>
</dbReference>
<dbReference type="EMBL" id="JAJTJA010000006">
    <property type="protein sequence ID" value="KAH8697072.1"/>
    <property type="molecule type" value="Genomic_DNA"/>
</dbReference>
<organism evidence="4 5">
    <name type="scientific">Talaromyces proteolyticus</name>
    <dbReference type="NCBI Taxonomy" id="1131652"/>
    <lineage>
        <taxon>Eukaryota</taxon>
        <taxon>Fungi</taxon>
        <taxon>Dikarya</taxon>
        <taxon>Ascomycota</taxon>
        <taxon>Pezizomycotina</taxon>
        <taxon>Eurotiomycetes</taxon>
        <taxon>Eurotiomycetidae</taxon>
        <taxon>Eurotiales</taxon>
        <taxon>Trichocomaceae</taxon>
        <taxon>Talaromyces</taxon>
        <taxon>Talaromyces sect. Bacilispori</taxon>
    </lineage>
</organism>
<gene>
    <name evidence="4" type="ORF">BGW36DRAFT_396889</name>
</gene>
<feature type="domain" description="NADP-dependent oxidoreductase" evidence="3">
    <location>
        <begin position="10"/>
        <end position="326"/>
    </location>
</feature>
<dbReference type="InterPro" id="IPR050523">
    <property type="entry name" value="AKR_Detox_Biosynth"/>
</dbReference>
<comment type="similarity">
    <text evidence="2">Belongs to the aldo/keto reductase family. Aldo/keto reductase 2 subfamily.</text>
</comment>
<keyword evidence="5" id="KW-1185">Reference proteome</keyword>
<protein>
    <submittedName>
        <fullName evidence="4">NADP-dependent oxidoreductase domain-containing protein</fullName>
    </submittedName>
</protein>
<dbReference type="Pfam" id="PF00248">
    <property type="entry name" value="Aldo_ket_red"/>
    <property type="match status" value="1"/>
</dbReference>
<dbReference type="SUPFAM" id="SSF51430">
    <property type="entry name" value="NAD(P)-linked oxidoreductase"/>
    <property type="match status" value="1"/>
</dbReference>
<name>A0AAD4KNP9_9EURO</name>
<dbReference type="PRINTS" id="PR00069">
    <property type="entry name" value="ALDKETRDTASE"/>
</dbReference>
<evidence type="ECO:0000313" key="5">
    <source>
        <dbReference type="Proteomes" id="UP001201262"/>
    </source>
</evidence>
<evidence type="ECO:0000259" key="3">
    <source>
        <dbReference type="Pfam" id="PF00248"/>
    </source>
</evidence>
<evidence type="ECO:0000256" key="1">
    <source>
        <dbReference type="ARBA" id="ARBA00023002"/>
    </source>
</evidence>
<dbReference type="CDD" id="cd19075">
    <property type="entry name" value="AKR_AKR7A1-5"/>
    <property type="match status" value="1"/>
</dbReference>